<evidence type="ECO:0000313" key="2">
    <source>
        <dbReference type="Ensembl" id="ENSNFUP00015030019.1"/>
    </source>
</evidence>
<proteinExistence type="predicted"/>
<dbReference type="InterPro" id="IPR043502">
    <property type="entry name" value="DNA/RNA_pol_sf"/>
</dbReference>
<dbReference type="Ensembl" id="ENSNFUT00015031367.1">
    <property type="protein sequence ID" value="ENSNFUP00015030019.1"/>
    <property type="gene ID" value="ENSNFUG00015014617.1"/>
</dbReference>
<sequence length="409" mass="45653">MSTGAIVGRWKEYFEELLNPTYSHSEDEPEPGDLGMDCPISGAEVAEVVKQLHSGGAPGADELRPGYLTAMDVVGLSWLTPLCNIAWSSGAVPVEWQTGVVVPIFMNGDLRVCSNYRGITLLNLPGKVYSKVLERRVQSIVESQIEEEQCGFHPGRRTVDQLYTLARVMEGAWEFVQPIHVCFVDLEKAYDRVPRDTLWGTLQGYGVGGFLLRAFQSLYQRSVSLVCIAGSKSDLFPVRVGLRQGCPLSPVLFITFMDRISRRSRGVECVEFGGRRISPLLFADDVVLLASSSSDLQLLLGRFAAECEAAGMRISTSKSETMVLDWKRMACQLRVGREVLPQVEEFKNRGVLFTSEGRRDREIDRRNGSASAVMRTLSRSVMVKMELSQKARLSIYRSIYVPPMVMSFR</sequence>
<dbReference type="PANTHER" id="PTHR47027:SF30">
    <property type="entry name" value="THAP-TYPE DOMAIN-CONTAINING PROTEIN"/>
    <property type="match status" value="1"/>
</dbReference>
<protein>
    <recommendedName>
        <fullName evidence="1">Reverse transcriptase domain-containing protein</fullName>
    </recommendedName>
</protein>
<dbReference type="InterPro" id="IPR000477">
    <property type="entry name" value="RT_dom"/>
</dbReference>
<dbReference type="PROSITE" id="PS50878">
    <property type="entry name" value="RT_POL"/>
    <property type="match status" value="1"/>
</dbReference>
<organism evidence="2 3">
    <name type="scientific">Nothobranchius furzeri</name>
    <name type="common">Turquoise killifish</name>
    <dbReference type="NCBI Taxonomy" id="105023"/>
    <lineage>
        <taxon>Eukaryota</taxon>
        <taxon>Metazoa</taxon>
        <taxon>Chordata</taxon>
        <taxon>Craniata</taxon>
        <taxon>Vertebrata</taxon>
        <taxon>Euteleostomi</taxon>
        <taxon>Actinopterygii</taxon>
        <taxon>Neopterygii</taxon>
        <taxon>Teleostei</taxon>
        <taxon>Neoteleostei</taxon>
        <taxon>Acanthomorphata</taxon>
        <taxon>Ovalentaria</taxon>
        <taxon>Atherinomorphae</taxon>
        <taxon>Cyprinodontiformes</taxon>
        <taxon>Nothobranchiidae</taxon>
        <taxon>Nothobranchius</taxon>
    </lineage>
</organism>
<dbReference type="SUPFAM" id="SSF56672">
    <property type="entry name" value="DNA/RNA polymerases"/>
    <property type="match status" value="1"/>
</dbReference>
<reference evidence="2" key="1">
    <citation type="submission" date="2025-08" db="UniProtKB">
        <authorList>
            <consortium name="Ensembl"/>
        </authorList>
    </citation>
    <scope>IDENTIFICATION</scope>
</reference>
<feature type="domain" description="Reverse transcriptase" evidence="1">
    <location>
        <begin position="85"/>
        <end position="353"/>
    </location>
</feature>
<evidence type="ECO:0000313" key="3">
    <source>
        <dbReference type="Proteomes" id="UP000694548"/>
    </source>
</evidence>
<dbReference type="CDD" id="cd01650">
    <property type="entry name" value="RT_nLTR_like"/>
    <property type="match status" value="1"/>
</dbReference>
<evidence type="ECO:0000259" key="1">
    <source>
        <dbReference type="PROSITE" id="PS50878"/>
    </source>
</evidence>
<dbReference type="PANTHER" id="PTHR47027">
    <property type="entry name" value="REVERSE TRANSCRIPTASE DOMAIN-CONTAINING PROTEIN"/>
    <property type="match status" value="1"/>
</dbReference>
<keyword evidence="3" id="KW-1185">Reference proteome</keyword>
<name>A0A8C6M1Y1_NOTFU</name>
<accession>A0A8C6M1Y1</accession>
<dbReference type="Pfam" id="PF00078">
    <property type="entry name" value="RVT_1"/>
    <property type="match status" value="1"/>
</dbReference>
<reference evidence="2" key="2">
    <citation type="submission" date="2025-09" db="UniProtKB">
        <authorList>
            <consortium name="Ensembl"/>
        </authorList>
    </citation>
    <scope>IDENTIFICATION</scope>
</reference>
<dbReference type="Proteomes" id="UP000694548">
    <property type="component" value="Unassembled WGS sequence"/>
</dbReference>
<dbReference type="AlphaFoldDB" id="A0A8C6M1Y1"/>
<dbReference type="GeneTree" id="ENSGT01120000271821"/>